<dbReference type="Proteomes" id="UP001549146">
    <property type="component" value="Unassembled WGS sequence"/>
</dbReference>
<keyword evidence="2" id="KW-0418">Kinase</keyword>
<dbReference type="Pfam" id="PF03308">
    <property type="entry name" value="MeaB"/>
    <property type="match status" value="1"/>
</dbReference>
<dbReference type="InterPro" id="IPR027417">
    <property type="entry name" value="P-loop_NTPase"/>
</dbReference>
<dbReference type="Gene3D" id="1.20.5.170">
    <property type="match status" value="1"/>
</dbReference>
<organism evidence="2 3">
    <name type="scientific">Moheibacter stercoris</name>
    <dbReference type="NCBI Taxonomy" id="1628251"/>
    <lineage>
        <taxon>Bacteria</taxon>
        <taxon>Pseudomonadati</taxon>
        <taxon>Bacteroidota</taxon>
        <taxon>Flavobacteriia</taxon>
        <taxon>Flavobacteriales</taxon>
        <taxon>Weeksellaceae</taxon>
        <taxon>Moheibacter</taxon>
    </lineage>
</organism>
<name>A0ABV2LTI9_9FLAO</name>
<dbReference type="PANTHER" id="PTHR23408">
    <property type="entry name" value="METHYLMALONYL-COA MUTASE"/>
    <property type="match status" value="1"/>
</dbReference>
<sequence>MKTETIEELAKGIRNGNRVSLSRAITLAENTLIENQNKAHQLIQLLLPFTGKAKRIAITGVPGVGKSTFIEGFGNLLTQKGLKVAVLAIDPSSSLSGGSILGDKTRMEDLARNENAYIRPSATAGYLGGIASRTYEAMLLCEAAGFDVILIETVGVGQSETLVHEMTDLFLFLQIPGAGDDLQGIKRGIMEMSDIIFVNKVDDFGSEKAKEVKVTLARSLQFLPQKDSSWKRKVLMGSGLTGKGLEEVWTSIEEYFELTTRNGYIQNRRKEQMNLRVKEYIKEKITHRIMVRYEQDNSLENLLHETNPYLLAEKWIQENFKEF</sequence>
<dbReference type="GO" id="GO:0016301">
    <property type="term" value="F:kinase activity"/>
    <property type="evidence" value="ECO:0007669"/>
    <property type="project" value="UniProtKB-KW"/>
</dbReference>
<proteinExistence type="inferred from homology"/>
<evidence type="ECO:0000313" key="3">
    <source>
        <dbReference type="Proteomes" id="UP001549146"/>
    </source>
</evidence>
<dbReference type="InterPro" id="IPR005129">
    <property type="entry name" value="GTPase_ArgK"/>
</dbReference>
<comment type="similarity">
    <text evidence="1">Belongs to the SIMIBI class G3E GTPase family. ArgK/MeaB subfamily.</text>
</comment>
<dbReference type="NCBIfam" id="TIGR00750">
    <property type="entry name" value="lao"/>
    <property type="match status" value="1"/>
</dbReference>
<dbReference type="RefSeq" id="WP_354508541.1">
    <property type="nucleotide sequence ID" value="NZ_JBEPMO010000007.1"/>
</dbReference>
<reference evidence="2 3" key="1">
    <citation type="submission" date="2024-06" db="EMBL/GenBank/DDBJ databases">
        <title>Genomic Encyclopedia of Type Strains, Phase IV (KMG-IV): sequencing the most valuable type-strain genomes for metagenomic binning, comparative biology and taxonomic classification.</title>
        <authorList>
            <person name="Goeker M."/>
        </authorList>
    </citation>
    <scope>NUCLEOTIDE SEQUENCE [LARGE SCALE GENOMIC DNA]</scope>
    <source>
        <strain evidence="2 3">DSM 29388</strain>
    </source>
</reference>
<evidence type="ECO:0000256" key="1">
    <source>
        <dbReference type="ARBA" id="ARBA00009625"/>
    </source>
</evidence>
<comment type="caution">
    <text evidence="2">The sequence shown here is derived from an EMBL/GenBank/DDBJ whole genome shotgun (WGS) entry which is preliminary data.</text>
</comment>
<keyword evidence="2" id="KW-0808">Transferase</keyword>
<dbReference type="NCBIfam" id="NF006958">
    <property type="entry name" value="PRK09435.1"/>
    <property type="match status" value="1"/>
</dbReference>
<dbReference type="PANTHER" id="PTHR23408:SF3">
    <property type="entry name" value="METHYLMALONIC ACIDURIA TYPE A PROTEIN, MITOCHONDRIAL"/>
    <property type="match status" value="1"/>
</dbReference>
<dbReference type="CDD" id="cd03114">
    <property type="entry name" value="MMAA-like"/>
    <property type="match status" value="1"/>
</dbReference>
<dbReference type="EC" id="2.7.-.-" evidence="2"/>
<evidence type="ECO:0000313" key="2">
    <source>
        <dbReference type="EMBL" id="MET3731870.1"/>
    </source>
</evidence>
<protein>
    <submittedName>
        <fullName evidence="2">LAO/AO transport system kinase</fullName>
        <ecNumber evidence="2">2.7.-.-</ecNumber>
    </submittedName>
</protein>
<dbReference type="Gene3D" id="3.40.50.300">
    <property type="entry name" value="P-loop containing nucleotide triphosphate hydrolases"/>
    <property type="match status" value="1"/>
</dbReference>
<accession>A0ABV2LTI9</accession>
<dbReference type="EMBL" id="JBEPMO010000007">
    <property type="protein sequence ID" value="MET3731870.1"/>
    <property type="molecule type" value="Genomic_DNA"/>
</dbReference>
<dbReference type="SUPFAM" id="SSF52540">
    <property type="entry name" value="P-loop containing nucleoside triphosphate hydrolases"/>
    <property type="match status" value="1"/>
</dbReference>
<keyword evidence="3" id="KW-1185">Reference proteome</keyword>
<gene>
    <name evidence="2" type="ORF">ABID46_001452</name>
</gene>